<organism evidence="2 3">
    <name type="scientific">Pseudodesulfovibrio methanolicus</name>
    <dbReference type="NCBI Taxonomy" id="3126690"/>
    <lineage>
        <taxon>Bacteria</taxon>
        <taxon>Pseudomonadati</taxon>
        <taxon>Thermodesulfobacteriota</taxon>
        <taxon>Desulfovibrionia</taxon>
        <taxon>Desulfovibrionales</taxon>
        <taxon>Desulfovibrionaceae</taxon>
    </lineage>
</organism>
<accession>A0ABZ2ITF6</accession>
<keyword evidence="1" id="KW-0732">Signal</keyword>
<dbReference type="EMBL" id="CP146609">
    <property type="protein sequence ID" value="WWX21741.1"/>
    <property type="molecule type" value="Genomic_DNA"/>
</dbReference>
<feature type="chain" id="PRO_5047039277" evidence="1">
    <location>
        <begin position="23"/>
        <end position="203"/>
    </location>
</feature>
<dbReference type="Gene3D" id="3.40.190.10">
    <property type="entry name" value="Periplasmic binding protein-like II"/>
    <property type="match status" value="2"/>
</dbReference>
<dbReference type="SUPFAM" id="SSF53850">
    <property type="entry name" value="Periplasmic binding protein-like II"/>
    <property type="match status" value="1"/>
</dbReference>
<protein>
    <submittedName>
        <fullName evidence="2">Transporter substrate-binding domain-containing protein</fullName>
    </submittedName>
</protein>
<reference evidence="2 3" key="1">
    <citation type="submission" date="2024-03" db="EMBL/GenBank/DDBJ databases">
        <title>Phenotype and Genome Characterization of a Sulfate-Reducing Bacterium Pseudodesulfovibrio sp. strain 5S69, isolated from Petroleum Reservoir in Tatarstan (Russia).</title>
        <authorList>
            <person name="Bidzhieva S.K."/>
            <person name="Kadnikov V."/>
            <person name="Tourova T.P."/>
            <person name="Samigullina S.R."/>
            <person name="Sokolova D.S."/>
            <person name="Poltaraus A.B."/>
            <person name="Avtukh A.N."/>
            <person name="Tereshina V.M."/>
            <person name="Mardanov A.V."/>
            <person name="Nazina T.N."/>
        </authorList>
    </citation>
    <scope>NUCLEOTIDE SEQUENCE [LARGE SCALE GENOMIC DNA]</scope>
    <source>
        <strain evidence="2 3">5S69</strain>
    </source>
</reference>
<proteinExistence type="predicted"/>
<keyword evidence="3" id="KW-1185">Reference proteome</keyword>
<gene>
    <name evidence="2" type="ORF">V8V93_15010</name>
</gene>
<evidence type="ECO:0000313" key="3">
    <source>
        <dbReference type="Proteomes" id="UP001385389"/>
    </source>
</evidence>
<dbReference type="Proteomes" id="UP001385389">
    <property type="component" value="Chromosome"/>
</dbReference>
<feature type="signal peptide" evidence="1">
    <location>
        <begin position="1"/>
        <end position="22"/>
    </location>
</feature>
<dbReference type="RefSeq" id="WP_338667407.1">
    <property type="nucleotide sequence ID" value="NZ_CP146609.1"/>
</dbReference>
<evidence type="ECO:0000256" key="1">
    <source>
        <dbReference type="SAM" id="SignalP"/>
    </source>
</evidence>
<evidence type="ECO:0000313" key="2">
    <source>
        <dbReference type="EMBL" id="WWX21741.1"/>
    </source>
</evidence>
<sequence length="203" mass="22594">MYSLVFLLCLATAFFSVSGAWAESLIVASDEWCPYNCGPGDGREGYTVDILRAIFEPAGIAVDYRIMGWERALEEARRGHVAAVIGADREEAEGFVFPREEIGMDYFAFFVRTGDPWRYMGPRSLLGRRLGIPAGYGLAPNIEAFYDAHSKEIDIYRASREKPALHNLQLFGGAAGCRRGRCAGRLLYRPLRGLPGLHRVRGL</sequence>
<name>A0ABZ2ITF6_9BACT</name>